<evidence type="ECO:0000313" key="1">
    <source>
        <dbReference type="EMBL" id="KAJ2883811.1"/>
    </source>
</evidence>
<dbReference type="Proteomes" id="UP001139981">
    <property type="component" value="Unassembled WGS sequence"/>
</dbReference>
<accession>A0ACC1LWE9</accession>
<sequence>MVWDDDEMGMVKLSFKSSILYLMDENVLLAIVTVLLFVLTPAILFFAAYQIRIGMLGYTSNEESKWITVDEAIKDGVVFCIHKERDTSSHSGELDSGIFELVEKDDQEADLRPKTLVTHLSQVKNRYDRGAWQNLALLMSPPQAPSKAHLH</sequence>
<comment type="caution">
    <text evidence="1">The sequence shown here is derived from an EMBL/GenBank/DDBJ whole genome shotgun (WGS) entry which is preliminary data.</text>
</comment>
<reference evidence="1" key="1">
    <citation type="submission" date="2022-07" db="EMBL/GenBank/DDBJ databases">
        <title>Phylogenomic reconstructions and comparative analyses of Kickxellomycotina fungi.</title>
        <authorList>
            <person name="Reynolds N.K."/>
            <person name="Stajich J.E."/>
            <person name="Barry K."/>
            <person name="Grigoriev I.V."/>
            <person name="Crous P."/>
            <person name="Smith M.E."/>
        </authorList>
    </citation>
    <scope>NUCLEOTIDE SEQUENCE</scope>
    <source>
        <strain evidence="1">CBS 190363</strain>
    </source>
</reference>
<protein>
    <submittedName>
        <fullName evidence="1">Uncharacterized protein</fullName>
    </submittedName>
</protein>
<proteinExistence type="predicted"/>
<dbReference type="EMBL" id="JANBVB010002603">
    <property type="protein sequence ID" value="KAJ2883811.1"/>
    <property type="molecule type" value="Genomic_DNA"/>
</dbReference>
<keyword evidence="2" id="KW-1185">Reference proteome</keyword>
<gene>
    <name evidence="1" type="ORF">IWW38_005501</name>
</gene>
<evidence type="ECO:0000313" key="2">
    <source>
        <dbReference type="Proteomes" id="UP001139981"/>
    </source>
</evidence>
<organism evidence="1 2">
    <name type="scientific">Coemansia aciculifera</name>
    <dbReference type="NCBI Taxonomy" id="417176"/>
    <lineage>
        <taxon>Eukaryota</taxon>
        <taxon>Fungi</taxon>
        <taxon>Fungi incertae sedis</taxon>
        <taxon>Zoopagomycota</taxon>
        <taxon>Kickxellomycotina</taxon>
        <taxon>Kickxellomycetes</taxon>
        <taxon>Kickxellales</taxon>
        <taxon>Kickxellaceae</taxon>
        <taxon>Coemansia</taxon>
    </lineage>
</organism>
<name>A0ACC1LWE9_9FUNG</name>